<dbReference type="PATRIC" id="fig|1335048.3.peg.4748"/>
<name>A0A159Z8D2_9RHOB</name>
<protein>
    <submittedName>
        <fullName evidence="2">Alpha,alpha-trehalose-phosphate synthase</fullName>
    </submittedName>
</protein>
<dbReference type="GO" id="GO:0005992">
    <property type="term" value="P:trehalose biosynthetic process"/>
    <property type="evidence" value="ECO:0007669"/>
    <property type="project" value="InterPro"/>
</dbReference>
<reference evidence="2 3" key="1">
    <citation type="submission" date="2015-09" db="EMBL/GenBank/DDBJ databases">
        <title>Complete genome sequence of Defluviimonas alba cai42t isolated from an oilfield in Xinjiang.</title>
        <authorList>
            <person name="Geng S."/>
            <person name="Pan X."/>
            <person name="Wu X."/>
        </authorList>
    </citation>
    <scope>NUCLEOTIDE SEQUENCE [LARGE SCALE GENOMIC DNA]</scope>
    <source>
        <strain evidence="3">cai42</strain>
    </source>
</reference>
<dbReference type="Pfam" id="PF00982">
    <property type="entry name" value="Glyco_transf_20"/>
    <property type="match status" value="1"/>
</dbReference>
<proteinExistence type="inferred from homology"/>
<dbReference type="SUPFAM" id="SSF53756">
    <property type="entry name" value="UDP-Glycosyltransferase/glycogen phosphorylase"/>
    <property type="match status" value="1"/>
</dbReference>
<dbReference type="PANTHER" id="PTHR10788:SF106">
    <property type="entry name" value="BCDNA.GH08860"/>
    <property type="match status" value="1"/>
</dbReference>
<organism evidence="2 3">
    <name type="scientific">Frigidibacter mobilis</name>
    <dbReference type="NCBI Taxonomy" id="1335048"/>
    <lineage>
        <taxon>Bacteria</taxon>
        <taxon>Pseudomonadati</taxon>
        <taxon>Pseudomonadota</taxon>
        <taxon>Alphaproteobacteria</taxon>
        <taxon>Rhodobacterales</taxon>
        <taxon>Paracoccaceae</taxon>
        <taxon>Frigidibacter</taxon>
    </lineage>
</organism>
<keyword evidence="3" id="KW-1185">Reference proteome</keyword>
<evidence type="ECO:0000256" key="1">
    <source>
        <dbReference type="ARBA" id="ARBA00008799"/>
    </source>
</evidence>
<dbReference type="EMBL" id="CP012661">
    <property type="protein sequence ID" value="AMY71786.1"/>
    <property type="molecule type" value="Genomic_DNA"/>
</dbReference>
<evidence type="ECO:0000313" key="3">
    <source>
        <dbReference type="Proteomes" id="UP000076128"/>
    </source>
</evidence>
<dbReference type="InterPro" id="IPR001830">
    <property type="entry name" value="Glyco_trans_20"/>
</dbReference>
<accession>A0A159Z8D2</accession>
<gene>
    <name evidence="2" type="ORF">AKL17_4574</name>
</gene>
<dbReference type="Gene3D" id="3.40.50.2000">
    <property type="entry name" value="Glycogen Phosphorylase B"/>
    <property type="match status" value="2"/>
</dbReference>
<dbReference type="GO" id="GO:0003825">
    <property type="term" value="F:alpha,alpha-trehalose-phosphate synthase (UDP-forming) activity"/>
    <property type="evidence" value="ECO:0007669"/>
    <property type="project" value="TreeGrafter"/>
</dbReference>
<evidence type="ECO:0000313" key="2">
    <source>
        <dbReference type="EMBL" id="AMY71786.1"/>
    </source>
</evidence>
<sequence>MGRLICISNRIPLGPNPSGGLVVALADVLERTGGIWIGSAAETVEAPSDTFTEVEGGKFRRLSFDLSPEDKDNYYAGYANSVLWPLFHDRTDLMEIKGEYYDAYRSVNRRLAKMVHGILRPDDRLWVHDFHLMPMAHELRLLGAKNAIGFFLHTPFPTHLAMQAMPYGAEMCKWLMRYDLVGLQVERDVVHARVGLTLLGGAEEGEGDILRLGKETTRVRAFPIGIDTADFAKLAAEQFEMLPQGIVKPTRQMMIGVDRLDYSKGLPQRFRAFGTFLERHEDWHRHVSLLQISPPTREGVKAYDDIRDELEHLAGRINGRFADITWAPIRYIHRPIPRETLAGLYRAAHVALVTPLMDGMNLVAKEFIAAQNPDDPGVLVLSRFAGAAEQMTEALMVNPHDDEQIAATMLTALSMPRSERSRRYEALMEGLLREDVHWWSERFLVALDEAALASAA</sequence>
<dbReference type="RefSeq" id="WP_066817478.1">
    <property type="nucleotide sequence ID" value="NZ_CP012661.1"/>
</dbReference>
<dbReference type="CDD" id="cd03788">
    <property type="entry name" value="GT20_TPS"/>
    <property type="match status" value="1"/>
</dbReference>
<dbReference type="Proteomes" id="UP000076128">
    <property type="component" value="Chromosome"/>
</dbReference>
<dbReference type="KEGG" id="daa:AKL17_4574"/>
<dbReference type="AlphaFoldDB" id="A0A159Z8D2"/>
<comment type="similarity">
    <text evidence="1">Belongs to the glycosyltransferase 20 family.</text>
</comment>
<dbReference type="PANTHER" id="PTHR10788">
    <property type="entry name" value="TREHALOSE-6-PHOSPHATE SYNTHASE"/>
    <property type="match status" value="1"/>
</dbReference>
<dbReference type="STRING" id="1335048.AKL17_4574"/>
<dbReference type="OrthoDB" id="9815690at2"/>